<dbReference type="AlphaFoldDB" id="A0A0F9KV58"/>
<keyword evidence="1" id="KW-0812">Transmembrane</keyword>
<comment type="caution">
    <text evidence="2">The sequence shown here is derived from an EMBL/GenBank/DDBJ whole genome shotgun (WGS) entry which is preliminary data.</text>
</comment>
<organism evidence="2">
    <name type="scientific">marine sediment metagenome</name>
    <dbReference type="NCBI Taxonomy" id="412755"/>
    <lineage>
        <taxon>unclassified sequences</taxon>
        <taxon>metagenomes</taxon>
        <taxon>ecological metagenomes</taxon>
    </lineage>
</organism>
<name>A0A0F9KV58_9ZZZZ</name>
<evidence type="ECO:0000256" key="1">
    <source>
        <dbReference type="SAM" id="Phobius"/>
    </source>
</evidence>
<sequence>MTIALQILRFSGILWLAIVFAKAVARIETYSSVLGFSEAMSRIDWIWLTIGLILAIALISGTTWLIDKQKPG</sequence>
<feature type="transmembrane region" description="Helical" evidence="1">
    <location>
        <begin position="45"/>
        <end position="66"/>
    </location>
</feature>
<evidence type="ECO:0000313" key="2">
    <source>
        <dbReference type="EMBL" id="KKM78671.1"/>
    </source>
</evidence>
<accession>A0A0F9KV58</accession>
<keyword evidence="1" id="KW-0472">Membrane</keyword>
<dbReference type="EMBL" id="LAZR01008452">
    <property type="protein sequence ID" value="KKM78671.1"/>
    <property type="molecule type" value="Genomic_DNA"/>
</dbReference>
<gene>
    <name evidence="2" type="ORF">LCGC14_1357620</name>
</gene>
<reference evidence="2" key="1">
    <citation type="journal article" date="2015" name="Nature">
        <title>Complex archaea that bridge the gap between prokaryotes and eukaryotes.</title>
        <authorList>
            <person name="Spang A."/>
            <person name="Saw J.H."/>
            <person name="Jorgensen S.L."/>
            <person name="Zaremba-Niedzwiedzka K."/>
            <person name="Martijn J."/>
            <person name="Lind A.E."/>
            <person name="van Eijk R."/>
            <person name="Schleper C."/>
            <person name="Guy L."/>
            <person name="Ettema T.J."/>
        </authorList>
    </citation>
    <scope>NUCLEOTIDE SEQUENCE</scope>
</reference>
<proteinExistence type="predicted"/>
<keyword evidence="1" id="KW-1133">Transmembrane helix</keyword>
<protein>
    <submittedName>
        <fullName evidence="2">Uncharacterized protein</fullName>
    </submittedName>
</protein>